<feature type="domain" description="CshA" evidence="4">
    <location>
        <begin position="937"/>
        <end position="1008"/>
    </location>
</feature>
<feature type="domain" description="CshA" evidence="4">
    <location>
        <begin position="639"/>
        <end position="708"/>
    </location>
</feature>
<reference evidence="5 6" key="1">
    <citation type="submission" date="2016-09" db="EMBL/GenBank/DDBJ databases">
        <authorList>
            <person name="Capua I."/>
            <person name="De Benedictis P."/>
            <person name="Joannis T."/>
            <person name="Lombin L.H."/>
            <person name="Cattoli G."/>
        </authorList>
    </citation>
    <scope>NUCLEOTIDE SEQUENCE [LARGE SCALE GENOMIC DNA]</scope>
    <source>
        <strain evidence="5 6">ISLP-3</strain>
    </source>
</reference>
<feature type="domain" description="CshA" evidence="4">
    <location>
        <begin position="835"/>
        <end position="906"/>
    </location>
</feature>
<dbReference type="AlphaFoldDB" id="A0A1G6HHC0"/>
<dbReference type="Proteomes" id="UP000199039">
    <property type="component" value="Unassembled WGS sequence"/>
</dbReference>
<keyword evidence="6" id="KW-1185">Reference proteome</keyword>
<evidence type="ECO:0000313" key="6">
    <source>
        <dbReference type="Proteomes" id="UP000199039"/>
    </source>
</evidence>
<evidence type="ECO:0000313" key="5">
    <source>
        <dbReference type="EMBL" id="SDB92836.1"/>
    </source>
</evidence>
<dbReference type="Pfam" id="PF19076">
    <property type="entry name" value="CshA_repeat"/>
    <property type="match status" value="5"/>
</dbReference>
<dbReference type="InterPro" id="IPR026395">
    <property type="entry name" value="CshA_fibril"/>
</dbReference>
<organism evidence="5 6">
    <name type="scientific">Sanguibacter gelidistatuariae</name>
    <dbReference type="NCBI Taxonomy" id="1814289"/>
    <lineage>
        <taxon>Bacteria</taxon>
        <taxon>Bacillati</taxon>
        <taxon>Actinomycetota</taxon>
        <taxon>Actinomycetes</taxon>
        <taxon>Micrococcales</taxon>
        <taxon>Sanguibacteraceae</taxon>
        <taxon>Sanguibacter</taxon>
    </lineage>
</organism>
<dbReference type="Pfam" id="PF01345">
    <property type="entry name" value="DUF11"/>
    <property type="match status" value="1"/>
</dbReference>
<proteinExistence type="predicted"/>
<feature type="domain" description="DUF11" evidence="3">
    <location>
        <begin position="369"/>
        <end position="503"/>
    </location>
</feature>
<evidence type="ECO:0000259" key="4">
    <source>
        <dbReference type="Pfam" id="PF19076"/>
    </source>
</evidence>
<feature type="transmembrane region" description="Helical" evidence="2">
    <location>
        <begin position="1057"/>
        <end position="1079"/>
    </location>
</feature>
<feature type="compositionally biased region" description="Gly residues" evidence="1">
    <location>
        <begin position="181"/>
        <end position="202"/>
    </location>
</feature>
<name>A0A1G6HHC0_9MICO</name>
<feature type="domain" description="CshA" evidence="4">
    <location>
        <begin position="737"/>
        <end position="808"/>
    </location>
</feature>
<keyword evidence="2" id="KW-1133">Transmembrane helix</keyword>
<keyword evidence="2" id="KW-0812">Transmembrane</keyword>
<evidence type="ECO:0000259" key="3">
    <source>
        <dbReference type="Pfam" id="PF01345"/>
    </source>
</evidence>
<evidence type="ECO:0000256" key="1">
    <source>
        <dbReference type="SAM" id="MobiDB-lite"/>
    </source>
</evidence>
<sequence>MTVRQPLAAGLSGRSYHSPLLRSRVTRSGVTALASLSLALAGGLALPSIATAAPAPSTPTSSFLLGQTVAGLVPAGTCSVTATVIGGAGGRSAAGANGKGANGAGAEITATFAVTPGTPFSGMVGGGGKMNADTGGAGGAGGANGGGAGGTAVEQHGGAGGGGYSTLFLGGSGSDHLAIQAGGGGGSGGGHSITDRGFGGDAGLPSVPGQTAGGAAGTDGYEGGSVGVGGGAGGGVTSPGAGGIHSTNTSLNGLPGVGSTGGAGAPDPNYDAGGGGGGGLFGGGGGASTVIRNTDNNVNTVAGGGGGGGSSFVASVAEVLASTSYGRQTGTGAGKDGSITLVWVPCAYDLGVTKSFVVAGAPDGSPELAPIGSTVTWTVTVRNHGPEAMTQGDLVTLTDTLPGDGAKKLTAVSVTGGANTQFQRGAVTCDVAVGLPMPAALVCGRDFALTGGSVNGRRGLDVDETLTVKYTQNVTDAAATVLENTATVTDRSNPDNNTATATVTVIGPPVAGDDSDRGNTIGDPVTVEVLANDSAVSGEFNLSTLVLWDAVNKTSLGNELDVPGEGTWTVDNVTGRLTFTPVEGFLVDPTPVSYRVANEHGLTAVAVVTVEYVPQAVNDSNLGNTIGDAVSVDVLSNDVGDFDPSTVVLVGGSDQGKSLVVVGEGSWTVDLVTGFVTFTPEPGFQVDPTPVTYQVTDVTGDTVGATITVGYVPDAVDDFDLRNAIGDAVSVDVLSNDAGDFDPSTVVLVGGSDQGKSLVVVGEGTWTVDLVTGYVTFTPEPGFQLNPTPVDYEATDTTGKTASATITITYLPLSENDVSRGNTLGEPVVVDVLPNDTGDFDSSTLRLIDPQTGDRVRTLTVRGQGIWTVDEAAGTVTFTPETGYDGNPTPVTYEVFNNAGDPVTADVIITFRPSAQDDVDENNVSGSSVTVDVVANDRGALDPTSVRLVSPGSGTLVSSLVVAGEGTWSVNPVSGAITFVPLASFDGDPTPVTYQVSDVEGNTTTAQVRITYRDPAAPPVVLPNTGGGAVVPAPLPITGGGTVVPAPLAITGGGMELPAALAVLLILAGAATIVGRRWLSRG</sequence>
<dbReference type="InterPro" id="IPR001434">
    <property type="entry name" value="OmcB-like_DUF11"/>
</dbReference>
<keyword evidence="2" id="KW-0472">Membrane</keyword>
<feature type="region of interest" description="Disordered" evidence="1">
    <location>
        <begin position="179"/>
        <end position="218"/>
    </location>
</feature>
<protein>
    <submittedName>
        <fullName evidence="5">CshA-type fibril repeat-containing protein</fullName>
    </submittedName>
</protein>
<accession>A0A1G6HHC0</accession>
<dbReference type="EMBL" id="FMYH01000001">
    <property type="protein sequence ID" value="SDB92836.1"/>
    <property type="molecule type" value="Genomic_DNA"/>
</dbReference>
<evidence type="ECO:0000256" key="2">
    <source>
        <dbReference type="SAM" id="Phobius"/>
    </source>
</evidence>
<gene>
    <name evidence="5" type="ORF">SAMN05216410_0975</name>
</gene>
<dbReference type="NCBIfam" id="TIGR04225">
    <property type="entry name" value="CshA_fibril_rpt"/>
    <property type="match status" value="4"/>
</dbReference>
<dbReference type="STRING" id="1814289.SAMN05216410_0975"/>
<feature type="domain" description="CshA" evidence="4">
    <location>
        <begin position="535"/>
        <end position="609"/>
    </location>
</feature>